<accession>A0AAD4SHZ7</accession>
<organism evidence="1 2">
    <name type="scientific">Papaver atlanticum</name>
    <dbReference type="NCBI Taxonomy" id="357466"/>
    <lineage>
        <taxon>Eukaryota</taxon>
        <taxon>Viridiplantae</taxon>
        <taxon>Streptophyta</taxon>
        <taxon>Embryophyta</taxon>
        <taxon>Tracheophyta</taxon>
        <taxon>Spermatophyta</taxon>
        <taxon>Magnoliopsida</taxon>
        <taxon>Ranunculales</taxon>
        <taxon>Papaveraceae</taxon>
        <taxon>Papaveroideae</taxon>
        <taxon>Papaver</taxon>
    </lineage>
</organism>
<protein>
    <submittedName>
        <fullName evidence="1">Uncharacterized protein</fullName>
    </submittedName>
</protein>
<proteinExistence type="predicted"/>
<name>A0AAD4SHZ7_9MAGN</name>
<reference evidence="1" key="1">
    <citation type="submission" date="2022-04" db="EMBL/GenBank/DDBJ databases">
        <title>A functionally conserved STORR gene fusion in Papaver species that diverged 16.8 million years ago.</title>
        <authorList>
            <person name="Catania T."/>
        </authorList>
    </citation>
    <scope>NUCLEOTIDE SEQUENCE</scope>
    <source>
        <strain evidence="1">S-188037</strain>
    </source>
</reference>
<dbReference type="Proteomes" id="UP001202328">
    <property type="component" value="Unassembled WGS sequence"/>
</dbReference>
<sequence length="191" mass="21654">MINEDVPEVEPGEISTVMAFGSMEAYKDHLREYAKGDMTRHYSYCVYRDSQKFAWQVNARKLPKKEDKTVTVRDCNMEHTYKNPNEDYSKKYNAKFVAKYLLKTMDVGSPVDKVDDIAKNIIIPQLQTDILGWVANNARKLVLAERNGSFESSYTKAPQLLIDATSLNPNSIGTTVNTTLWTIIGPPTHGQ</sequence>
<gene>
    <name evidence="1" type="ORF">MKW98_013262</name>
</gene>
<evidence type="ECO:0000313" key="2">
    <source>
        <dbReference type="Proteomes" id="UP001202328"/>
    </source>
</evidence>
<dbReference type="EMBL" id="JAJJMB010010985">
    <property type="protein sequence ID" value="KAI3905464.1"/>
    <property type="molecule type" value="Genomic_DNA"/>
</dbReference>
<comment type="caution">
    <text evidence="1">The sequence shown here is derived from an EMBL/GenBank/DDBJ whole genome shotgun (WGS) entry which is preliminary data.</text>
</comment>
<keyword evidence="2" id="KW-1185">Reference proteome</keyword>
<dbReference type="AlphaFoldDB" id="A0AAD4SHZ7"/>
<evidence type="ECO:0000313" key="1">
    <source>
        <dbReference type="EMBL" id="KAI3905464.1"/>
    </source>
</evidence>